<proteinExistence type="predicted"/>
<keyword evidence="2" id="KW-1185">Reference proteome</keyword>
<comment type="caution">
    <text evidence="1">The sequence shown here is derived from an EMBL/GenBank/DDBJ whole genome shotgun (WGS) entry which is preliminary data.</text>
</comment>
<evidence type="ECO:0000313" key="2">
    <source>
        <dbReference type="Proteomes" id="UP000286680"/>
    </source>
</evidence>
<evidence type="ECO:0008006" key="3">
    <source>
        <dbReference type="Google" id="ProtNLM"/>
    </source>
</evidence>
<dbReference type="AlphaFoldDB" id="A0AA94EF92"/>
<dbReference type="GO" id="GO:0009279">
    <property type="term" value="C:cell outer membrane"/>
    <property type="evidence" value="ECO:0007669"/>
    <property type="project" value="InterPro"/>
</dbReference>
<protein>
    <recommendedName>
        <fullName evidence="3">Outer membrane lipoprotein</fullName>
    </recommendedName>
</protein>
<dbReference type="Gene3D" id="3.30.110.70">
    <property type="entry name" value="Hypothetical protein apc22750. Chain B"/>
    <property type="match status" value="1"/>
</dbReference>
<sequence length="123" mass="13292">MFTLLTSGCAELTWQSPFDVGGAAVTGQHPQARVSNPDDIELLQPSQRSGIKVLSVVTGDSCQTRMDQPAASNQQALQFLREDAARFGAQAIIDHQCYQLPKTADSQCYTQVSCFGKAVLLTD</sequence>
<name>A0AA94EF92_9GAMM</name>
<accession>A0AA94EF92</accession>
<dbReference type="Pfam" id="PF16358">
    <property type="entry name" value="RcsF"/>
    <property type="match status" value="1"/>
</dbReference>
<evidence type="ECO:0000313" key="1">
    <source>
        <dbReference type="EMBL" id="RUO44752.1"/>
    </source>
</evidence>
<dbReference type="Proteomes" id="UP000286680">
    <property type="component" value="Unassembled WGS sequence"/>
</dbReference>
<dbReference type="EMBL" id="PIPS01000001">
    <property type="protein sequence ID" value="RUO44752.1"/>
    <property type="molecule type" value="Genomic_DNA"/>
</dbReference>
<reference evidence="2" key="1">
    <citation type="journal article" date="2018" name="Front. Microbiol.">
        <title>Genome-Based Analysis Reveals the Taxonomy and Diversity of the Family Idiomarinaceae.</title>
        <authorList>
            <person name="Liu Y."/>
            <person name="Lai Q."/>
            <person name="Shao Z."/>
        </authorList>
    </citation>
    <scope>NUCLEOTIDE SEQUENCE [LARGE SCALE GENOMIC DNA]</scope>
    <source>
        <strain evidence="2">SN-14</strain>
    </source>
</reference>
<dbReference type="GO" id="GO:0035556">
    <property type="term" value="P:intracellular signal transduction"/>
    <property type="evidence" value="ECO:0007669"/>
    <property type="project" value="InterPro"/>
</dbReference>
<dbReference type="InterPro" id="IPR030852">
    <property type="entry name" value="RcsF"/>
</dbReference>
<gene>
    <name evidence="1" type="ORF">CWE23_01570</name>
</gene>
<organism evidence="1 2">
    <name type="scientific">Idiomarina aquatica</name>
    <dbReference type="NCBI Taxonomy" id="1327752"/>
    <lineage>
        <taxon>Bacteria</taxon>
        <taxon>Pseudomonadati</taxon>
        <taxon>Pseudomonadota</taxon>
        <taxon>Gammaproteobacteria</taxon>
        <taxon>Alteromonadales</taxon>
        <taxon>Idiomarinaceae</taxon>
        <taxon>Idiomarina</taxon>
    </lineage>
</organism>